<evidence type="ECO:0000313" key="3">
    <source>
        <dbReference type="Proteomes" id="UP000886885"/>
    </source>
</evidence>
<feature type="transmembrane region" description="Helical" evidence="1">
    <location>
        <begin position="27"/>
        <end position="48"/>
    </location>
</feature>
<keyword evidence="3" id="KW-1185">Reference proteome</keyword>
<evidence type="ECO:0000256" key="1">
    <source>
        <dbReference type="SAM" id="Phobius"/>
    </source>
</evidence>
<keyword evidence="1" id="KW-0472">Membrane</keyword>
<dbReference type="EMBL" id="JAAWWB010000003">
    <property type="protein sequence ID" value="KAG6786559.1"/>
    <property type="molecule type" value="Genomic_DNA"/>
</dbReference>
<feature type="transmembrane region" description="Helical" evidence="1">
    <location>
        <begin position="249"/>
        <end position="267"/>
    </location>
</feature>
<protein>
    <submittedName>
        <fullName evidence="2">Uncharacterized protein</fullName>
    </submittedName>
</protein>
<dbReference type="Proteomes" id="UP000886885">
    <property type="component" value="Chromosome 2A"/>
</dbReference>
<accession>A0A8X8DDY4</accession>
<dbReference type="AlphaFoldDB" id="A0A8X8DDY4"/>
<gene>
    <name evidence="2" type="ORF">POTOM_008165</name>
</gene>
<sequence length="302" mass="34134">MSFADRDLDNSFDKELRDKNSILTLDFMLPAIVLVLPCGVVSGLHFMFKRECLINSELILCSGTGYVRNSSLAGVLSTSPRKLVEFCWALSSGLLSPSTNTITNFTNAAKYEFEQHSVLRDTLEPAVSLFVFYLASTTLLEKYEFKQRPVLIDALEPEVSLFVFYPVSTSLLEGHRLGAIRFVSISTSLRKVVEFCGLLSVCAGSQTWSNKICVNDAFDKMHWSLSTTLMKLVGILVEVYFYLLPAPLLYQYSCFVCSFISISFSASDSLTQQLLILCRYFSRWLCLHQDYTKCFLSFSFTF</sequence>
<comment type="caution">
    <text evidence="2">The sequence shown here is derived from an EMBL/GenBank/DDBJ whole genome shotgun (WGS) entry which is preliminary data.</text>
</comment>
<evidence type="ECO:0000313" key="2">
    <source>
        <dbReference type="EMBL" id="KAG6786559.1"/>
    </source>
</evidence>
<proteinExistence type="predicted"/>
<keyword evidence="1" id="KW-1133">Transmembrane helix</keyword>
<organism evidence="2 3">
    <name type="scientific">Populus tomentosa</name>
    <name type="common">Chinese white poplar</name>
    <dbReference type="NCBI Taxonomy" id="118781"/>
    <lineage>
        <taxon>Eukaryota</taxon>
        <taxon>Viridiplantae</taxon>
        <taxon>Streptophyta</taxon>
        <taxon>Embryophyta</taxon>
        <taxon>Tracheophyta</taxon>
        <taxon>Spermatophyta</taxon>
        <taxon>Magnoliopsida</taxon>
        <taxon>eudicotyledons</taxon>
        <taxon>Gunneridae</taxon>
        <taxon>Pentapetalae</taxon>
        <taxon>rosids</taxon>
        <taxon>fabids</taxon>
        <taxon>Malpighiales</taxon>
        <taxon>Salicaceae</taxon>
        <taxon>Saliceae</taxon>
        <taxon>Populus</taxon>
    </lineage>
</organism>
<reference evidence="2" key="1">
    <citation type="journal article" date="2020" name="bioRxiv">
        <title>Hybrid origin of Populus tomentosa Carr. identified through genome sequencing and phylogenomic analysis.</title>
        <authorList>
            <person name="An X."/>
            <person name="Gao K."/>
            <person name="Chen Z."/>
            <person name="Li J."/>
            <person name="Yang X."/>
            <person name="Yang X."/>
            <person name="Zhou J."/>
            <person name="Guo T."/>
            <person name="Zhao T."/>
            <person name="Huang S."/>
            <person name="Miao D."/>
            <person name="Khan W.U."/>
            <person name="Rao P."/>
            <person name="Ye M."/>
            <person name="Lei B."/>
            <person name="Liao W."/>
            <person name="Wang J."/>
            <person name="Ji L."/>
            <person name="Li Y."/>
            <person name="Guo B."/>
            <person name="Mustafa N.S."/>
            <person name="Li S."/>
            <person name="Yun Q."/>
            <person name="Keller S.R."/>
            <person name="Mao J."/>
            <person name="Zhang R."/>
            <person name="Strauss S.H."/>
        </authorList>
    </citation>
    <scope>NUCLEOTIDE SEQUENCE</scope>
    <source>
        <strain evidence="2">GM15</strain>
        <tissue evidence="2">Leaf</tissue>
    </source>
</reference>
<name>A0A8X8DDY4_POPTO</name>
<keyword evidence="1" id="KW-0812">Transmembrane</keyword>